<evidence type="ECO:0008006" key="9">
    <source>
        <dbReference type="Google" id="ProtNLM"/>
    </source>
</evidence>
<evidence type="ECO:0000256" key="3">
    <source>
        <dbReference type="ARBA" id="ARBA00005470"/>
    </source>
</evidence>
<keyword evidence="5" id="KW-0539">Nucleus</keyword>
<dbReference type="PANTHER" id="PTHR48208">
    <property type="entry name" value="CENTROMERE PROTEIN I"/>
    <property type="match status" value="1"/>
</dbReference>
<organism evidence="7 8">
    <name type="scientific">Microctonus hyperodae</name>
    <name type="common">Parasitoid wasp</name>
    <dbReference type="NCBI Taxonomy" id="165561"/>
    <lineage>
        <taxon>Eukaryota</taxon>
        <taxon>Metazoa</taxon>
        <taxon>Ecdysozoa</taxon>
        <taxon>Arthropoda</taxon>
        <taxon>Hexapoda</taxon>
        <taxon>Insecta</taxon>
        <taxon>Pterygota</taxon>
        <taxon>Neoptera</taxon>
        <taxon>Endopterygota</taxon>
        <taxon>Hymenoptera</taxon>
        <taxon>Apocrita</taxon>
        <taxon>Ichneumonoidea</taxon>
        <taxon>Braconidae</taxon>
        <taxon>Euphorinae</taxon>
        <taxon>Microctonus</taxon>
    </lineage>
</organism>
<dbReference type="InterPro" id="IPR012485">
    <property type="entry name" value="CENP-I"/>
</dbReference>
<comment type="similarity">
    <text evidence="3">Belongs to the CENP-I/CTF3 family.</text>
</comment>
<keyword evidence="6" id="KW-0137">Centromere</keyword>
<gene>
    <name evidence="7" type="ORF">PV327_005403</name>
</gene>
<keyword evidence="4" id="KW-0158">Chromosome</keyword>
<accession>A0AA39G219</accession>
<evidence type="ECO:0000256" key="1">
    <source>
        <dbReference type="ARBA" id="ARBA00004123"/>
    </source>
</evidence>
<comment type="subcellular location">
    <subcellularLocation>
        <location evidence="2">Chromosome</location>
        <location evidence="2">Centromere</location>
    </subcellularLocation>
    <subcellularLocation>
        <location evidence="1">Nucleus</location>
    </subcellularLocation>
</comment>
<evidence type="ECO:0000256" key="2">
    <source>
        <dbReference type="ARBA" id="ARBA00004584"/>
    </source>
</evidence>
<dbReference type="PANTHER" id="PTHR48208:SF2">
    <property type="entry name" value="CENTROMERE PROTEIN I"/>
    <property type="match status" value="1"/>
</dbReference>
<evidence type="ECO:0000256" key="5">
    <source>
        <dbReference type="ARBA" id="ARBA00023242"/>
    </source>
</evidence>
<proteinExistence type="inferred from homology"/>
<evidence type="ECO:0000313" key="8">
    <source>
        <dbReference type="Proteomes" id="UP001168972"/>
    </source>
</evidence>
<comment type="caution">
    <text evidence="7">The sequence shown here is derived from an EMBL/GenBank/DDBJ whole genome shotgun (WGS) entry which is preliminary data.</text>
</comment>
<evidence type="ECO:0000313" key="7">
    <source>
        <dbReference type="EMBL" id="KAK0179671.1"/>
    </source>
</evidence>
<evidence type="ECO:0000256" key="6">
    <source>
        <dbReference type="ARBA" id="ARBA00023328"/>
    </source>
</evidence>
<name>A0AA39G219_MICHY</name>
<dbReference type="Pfam" id="PF07778">
    <property type="entry name" value="CENP-I"/>
    <property type="match status" value="1"/>
</dbReference>
<reference evidence="7" key="1">
    <citation type="journal article" date="2023" name="bioRxiv">
        <title>Scaffold-level genome assemblies of two parasitoid biocontrol wasps reveal the parthenogenesis mechanism and an associated novel virus.</title>
        <authorList>
            <person name="Inwood S."/>
            <person name="Skelly J."/>
            <person name="Guhlin J."/>
            <person name="Harrop T."/>
            <person name="Goldson S."/>
            <person name="Dearden P."/>
        </authorList>
    </citation>
    <scope>NUCLEOTIDE SEQUENCE</scope>
    <source>
        <strain evidence="7">Lincoln</strain>
        <tissue evidence="7">Whole body</tissue>
    </source>
</reference>
<evidence type="ECO:0000256" key="4">
    <source>
        <dbReference type="ARBA" id="ARBA00022454"/>
    </source>
</evidence>
<protein>
    <recommendedName>
        <fullName evidence="9">Centromere protein I</fullName>
    </recommendedName>
</protein>
<dbReference type="GO" id="GO:0005634">
    <property type="term" value="C:nucleus"/>
    <property type="evidence" value="ECO:0007669"/>
    <property type="project" value="UniProtKB-SubCell"/>
</dbReference>
<dbReference type="AlphaFoldDB" id="A0AA39G219"/>
<dbReference type="GO" id="GO:0034080">
    <property type="term" value="P:CENP-A containing chromatin assembly"/>
    <property type="evidence" value="ECO:0007669"/>
    <property type="project" value="TreeGrafter"/>
</dbReference>
<dbReference type="GO" id="GO:0000070">
    <property type="term" value="P:mitotic sister chromatid segregation"/>
    <property type="evidence" value="ECO:0007669"/>
    <property type="project" value="TreeGrafter"/>
</dbReference>
<reference evidence="7" key="2">
    <citation type="submission" date="2023-03" db="EMBL/GenBank/DDBJ databases">
        <authorList>
            <person name="Inwood S.N."/>
            <person name="Skelly J.G."/>
            <person name="Guhlin J."/>
            <person name="Harrop T.W.R."/>
            <person name="Goldson S.G."/>
            <person name="Dearden P.K."/>
        </authorList>
    </citation>
    <scope>NUCLEOTIDE SEQUENCE</scope>
    <source>
        <strain evidence="7">Lincoln</strain>
        <tissue evidence="7">Whole body</tissue>
    </source>
</reference>
<dbReference type="Proteomes" id="UP001168972">
    <property type="component" value="Unassembled WGS sequence"/>
</dbReference>
<dbReference type="GO" id="GO:0000939">
    <property type="term" value="C:inner kinetochore"/>
    <property type="evidence" value="ECO:0007669"/>
    <property type="project" value="TreeGrafter"/>
</dbReference>
<keyword evidence="8" id="KW-1185">Reference proteome</keyword>
<dbReference type="EMBL" id="JAQQBR010000003">
    <property type="protein sequence ID" value="KAK0179671.1"/>
    <property type="molecule type" value="Genomic_DNA"/>
</dbReference>
<sequence>MTNHDELATCIKFLKNITGKEKNGIEESFTILQNEAATRGLGNSHLQIVVNVLTKISLRIGIRIQLIKCLIPRKKISNEIVEKMIKFYLTNYMDLPVTISTIILQWLTGLWEYQLVNRQTINIYYDCFFYIMLKKERLESPIARLIYLLSKPEDVTRRQVSRLLRLQSHYSKPQKHISALLSLFKSYKPELVPEKIPSFNIESVWKPLPEILRLGFEDAQTRGSAGESQQQEFFNWNTVKNIGGKKTEPLIPSIKYFQMGSTIYKEKDMKSLFDLNNIDDIGKYHFNVELPSSAASLLANNAGYHFLTFASYEYQNRFSHNLYNILRRAFIIEGNKFSPSQKGELLDMTADFCRYMQQGIPVVIRFLMEYLPLESGEYRDKILSLLEWSTFISAVELQDMAIYLETMFLESSLEGKCAIIKTLKQLTTNLFINQRFGREISLQPSPFLGQIPSSELSDVLPVLLKLADHIIAKGLHIHNNNTIFMNESLNFYEQIHKLAIRCDPPILIIAPSVVIYNGFITKSLATLSRVCSLLLSYRDTNNDLKRLNLRENYEAEVRALRTYARALGNALWNDKVFSEDYYNCEFVSTLIDKTIEHLPSNRNKLLNITNHLAILPHKCTLIDTGLVIVTKNDAMTLADHYYPMVSEFIKSFEEYDREQE</sequence>